<evidence type="ECO:0000313" key="2">
    <source>
        <dbReference type="Proteomes" id="UP000038045"/>
    </source>
</evidence>
<protein>
    <submittedName>
        <fullName evidence="3">LITAF domain-containing protein</fullName>
    </submittedName>
</protein>
<dbReference type="AlphaFoldDB" id="A0A0N4ZGK1"/>
<dbReference type="WBParaSite" id="PTRK_0000690900.1">
    <property type="protein sequence ID" value="PTRK_0000690900.1"/>
    <property type="gene ID" value="PTRK_0000690900"/>
</dbReference>
<keyword evidence="2" id="KW-1185">Reference proteome</keyword>
<reference evidence="3" key="1">
    <citation type="submission" date="2017-02" db="UniProtKB">
        <authorList>
            <consortium name="WormBaseParasite"/>
        </authorList>
    </citation>
    <scope>IDENTIFICATION</scope>
</reference>
<sequence>MISNVNDNLNSDSKENEDSPLVHPMILYCELCKKLVTSVISYEISGEREENFDISLMSQYLYPAIPCMYYLQMMRKNDAKDVVHRCPECNGNLECFLKR</sequence>
<accession>A0A0N4ZGK1</accession>
<name>A0A0N4ZGK1_PARTI</name>
<dbReference type="Pfam" id="PF10601">
    <property type="entry name" value="zf-LITAF-like"/>
    <property type="match status" value="1"/>
</dbReference>
<feature type="domain" description="LITAF" evidence="1">
    <location>
        <begin position="24"/>
        <end position="98"/>
    </location>
</feature>
<evidence type="ECO:0000313" key="3">
    <source>
        <dbReference type="WBParaSite" id="PTRK_0000690900.1"/>
    </source>
</evidence>
<dbReference type="Proteomes" id="UP000038045">
    <property type="component" value="Unplaced"/>
</dbReference>
<evidence type="ECO:0000259" key="1">
    <source>
        <dbReference type="SMART" id="SM00714"/>
    </source>
</evidence>
<dbReference type="InterPro" id="IPR006629">
    <property type="entry name" value="LITAF"/>
</dbReference>
<dbReference type="SMART" id="SM00714">
    <property type="entry name" value="LITAF"/>
    <property type="match status" value="1"/>
</dbReference>
<proteinExistence type="predicted"/>
<organism evidence="2 3">
    <name type="scientific">Parastrongyloides trichosuri</name>
    <name type="common">Possum-specific nematode worm</name>
    <dbReference type="NCBI Taxonomy" id="131310"/>
    <lineage>
        <taxon>Eukaryota</taxon>
        <taxon>Metazoa</taxon>
        <taxon>Ecdysozoa</taxon>
        <taxon>Nematoda</taxon>
        <taxon>Chromadorea</taxon>
        <taxon>Rhabditida</taxon>
        <taxon>Tylenchina</taxon>
        <taxon>Panagrolaimomorpha</taxon>
        <taxon>Strongyloidoidea</taxon>
        <taxon>Strongyloididae</taxon>
        <taxon>Parastrongyloides</taxon>
    </lineage>
</organism>